<sequence>MSRTSMTRIKKLEQEKNRLERSLSRDHQIERKKRTRRLIQKGALLEKYFESEHLSVEETEELLKMFAEYVKGKKTPKFKEQ</sequence>
<reference evidence="2 3" key="1">
    <citation type="journal article" date="2017" name="Int. J. Syst. Evol. Microbiol.">
        <title>Jeotgalibaca porci sp. nov. and Jeotgalibaca arthritidis sp. nov., isolated from pigs, and emended description of the genus Jeotgalibaca.</title>
        <authorList>
            <person name="Zamora L."/>
            <person name="Perez-Sancho M."/>
            <person name="Dominguez L."/>
            <person name="Fernandez-Garayzabal J.F."/>
            <person name="Vela A.I."/>
        </authorList>
    </citation>
    <scope>NUCLEOTIDE SEQUENCE [LARGE SCALE GENOMIC DNA]</scope>
    <source>
        <strain evidence="2 3">CCUG 69148</strain>
        <plasmid evidence="2 3">p_unnamed1</plasmid>
    </source>
</reference>
<gene>
    <name evidence="2" type="ORF">G7058_11725</name>
</gene>
<protein>
    <recommendedName>
        <fullName evidence="4">DUF3847 domain-containing protein</fullName>
    </recommendedName>
</protein>
<dbReference type="EMBL" id="CP049890">
    <property type="protein sequence ID" value="QIK52789.1"/>
    <property type="molecule type" value="Genomic_DNA"/>
</dbReference>
<organism evidence="2 3">
    <name type="scientific">Jeotgalibaca porci</name>
    <dbReference type="NCBI Taxonomy" id="1868793"/>
    <lineage>
        <taxon>Bacteria</taxon>
        <taxon>Bacillati</taxon>
        <taxon>Bacillota</taxon>
        <taxon>Bacilli</taxon>
        <taxon>Lactobacillales</taxon>
        <taxon>Carnobacteriaceae</taxon>
        <taxon>Jeotgalibaca</taxon>
    </lineage>
</organism>
<name>A0A6G7WKM8_9LACT</name>
<dbReference type="KEGG" id="jpo:G7058_11725"/>
<keyword evidence="2" id="KW-0614">Plasmid</keyword>
<evidence type="ECO:0000256" key="1">
    <source>
        <dbReference type="SAM" id="MobiDB-lite"/>
    </source>
</evidence>
<feature type="compositionally biased region" description="Basic and acidic residues" evidence="1">
    <location>
        <begin position="10"/>
        <end position="27"/>
    </location>
</feature>
<evidence type="ECO:0008006" key="4">
    <source>
        <dbReference type="Google" id="ProtNLM"/>
    </source>
</evidence>
<feature type="region of interest" description="Disordered" evidence="1">
    <location>
        <begin position="1"/>
        <end position="27"/>
    </location>
</feature>
<accession>A0A6G7WKM8</accession>
<keyword evidence="3" id="KW-1185">Reference proteome</keyword>
<proteinExistence type="predicted"/>
<dbReference type="Proteomes" id="UP000501830">
    <property type="component" value="Plasmid p_unnamed1"/>
</dbReference>
<geneLocation type="plasmid" evidence="2 3">
    <name>p_unnamed1</name>
</geneLocation>
<evidence type="ECO:0000313" key="3">
    <source>
        <dbReference type="Proteomes" id="UP000501830"/>
    </source>
</evidence>
<evidence type="ECO:0000313" key="2">
    <source>
        <dbReference type="EMBL" id="QIK52789.1"/>
    </source>
</evidence>
<dbReference type="AlphaFoldDB" id="A0A6G7WKM8"/>